<dbReference type="GO" id="GO:0008410">
    <property type="term" value="F:CoA-transferase activity"/>
    <property type="evidence" value="ECO:0007669"/>
    <property type="project" value="TreeGrafter"/>
</dbReference>
<dbReference type="OrthoDB" id="9058532at2"/>
<dbReference type="Gene3D" id="3.40.50.10540">
    <property type="entry name" value="Crotonobetainyl-coa:carnitine coa-transferase, domain 1"/>
    <property type="match status" value="1"/>
</dbReference>
<sequence>MSKPLEGIRILDLTHMLSGPYAGMILADLGAETIKVEPLAGEGTRALLAKDPRHSFKGMGAYFLTLNRNKQSVCIDLKSEQGLAVFHDLVREADVVLDNFSAGVPQKLKIDYEHLKQINPLIITCSVSGFGQDGPNYQRPAFDQVVQGIGGGMSITGDNADHPTRAGIPIGDLGGGMFAVMGVLAALQARHSKGHGQHVDISMLDCQISMLNYMATMYFLSGENPEPLGNSHFVHVPYNTYRTADGFIIVAVIFDSFWDNLVGLLDVEALKDPKYKTQPARLADKQLIDGILNELFATRDTAHWVEQLSSVRVPCAPVNRFSDALADPQVRHRKMVVEIPHPQGGTVEAPGNPIKLSADDEDSYSAPPLLGEHTDAVLERVLGYDPQRIAALKNQRTVG</sequence>
<evidence type="ECO:0000256" key="1">
    <source>
        <dbReference type="ARBA" id="ARBA00022679"/>
    </source>
</evidence>
<dbReference type="EMBL" id="FOWP01000006">
    <property type="protein sequence ID" value="SFP17541.1"/>
    <property type="molecule type" value="Genomic_DNA"/>
</dbReference>
<keyword evidence="1 3" id="KW-0808">Transferase</keyword>
<evidence type="ECO:0000313" key="3">
    <source>
        <dbReference type="EMBL" id="SFP17541.1"/>
    </source>
</evidence>
<dbReference type="Gene3D" id="3.30.1540.10">
    <property type="entry name" value="formyl-coa transferase, domain 3"/>
    <property type="match status" value="1"/>
</dbReference>
<gene>
    <name evidence="3" type="ORF">SAMN05216601_106136</name>
</gene>
<dbReference type="InterPro" id="IPR050483">
    <property type="entry name" value="CoA-transferase_III_domain"/>
</dbReference>
<dbReference type="Pfam" id="PF02515">
    <property type="entry name" value="CoA_transf_3"/>
    <property type="match status" value="1"/>
</dbReference>
<evidence type="ECO:0000256" key="2">
    <source>
        <dbReference type="SAM" id="MobiDB-lite"/>
    </source>
</evidence>
<feature type="region of interest" description="Disordered" evidence="2">
    <location>
        <begin position="341"/>
        <end position="362"/>
    </location>
</feature>
<dbReference type="InterPro" id="IPR003673">
    <property type="entry name" value="CoA-Trfase_fam_III"/>
</dbReference>
<dbReference type="STRING" id="658457.SAMN05216601_106136"/>
<accession>A0A1I5N8G2</accession>
<dbReference type="SUPFAM" id="SSF89796">
    <property type="entry name" value="CoA-transferase family III (CaiB/BaiF)"/>
    <property type="match status" value="1"/>
</dbReference>
<dbReference type="PANTHER" id="PTHR48207">
    <property type="entry name" value="SUCCINATE--HYDROXYMETHYLGLUTARATE COA-TRANSFERASE"/>
    <property type="match status" value="1"/>
</dbReference>
<reference evidence="3 4" key="1">
    <citation type="submission" date="2016-10" db="EMBL/GenBank/DDBJ databases">
        <authorList>
            <person name="de Groot N.N."/>
        </authorList>
    </citation>
    <scope>NUCLEOTIDE SEQUENCE [LARGE SCALE GENOMIC DNA]</scope>
    <source>
        <strain evidence="3 4">CCUG 59231</strain>
    </source>
</reference>
<proteinExistence type="predicted"/>
<dbReference type="InterPro" id="IPR023606">
    <property type="entry name" value="CoA-Trfase_III_dom_1_sf"/>
</dbReference>
<dbReference type="AlphaFoldDB" id="A0A1I5N8G2"/>
<dbReference type="InterPro" id="IPR044855">
    <property type="entry name" value="CoA-Trfase_III_dom3_sf"/>
</dbReference>
<dbReference type="RefSeq" id="WP_074939172.1">
    <property type="nucleotide sequence ID" value="NZ_FOWP01000006.1"/>
</dbReference>
<protein>
    <submittedName>
        <fullName evidence="3">Crotonobetainyl-CoA:carnitine CoA-transferase CaiB</fullName>
    </submittedName>
</protein>
<dbReference type="PANTHER" id="PTHR48207:SF3">
    <property type="entry name" value="SUCCINATE--HYDROXYMETHYLGLUTARATE COA-TRANSFERASE"/>
    <property type="match status" value="1"/>
</dbReference>
<dbReference type="Proteomes" id="UP000182400">
    <property type="component" value="Unassembled WGS sequence"/>
</dbReference>
<organism evidence="3 4">
    <name type="scientific">Ectopseudomonas composti</name>
    <dbReference type="NCBI Taxonomy" id="658457"/>
    <lineage>
        <taxon>Bacteria</taxon>
        <taxon>Pseudomonadati</taxon>
        <taxon>Pseudomonadota</taxon>
        <taxon>Gammaproteobacteria</taxon>
        <taxon>Pseudomonadales</taxon>
        <taxon>Pseudomonadaceae</taxon>
        <taxon>Ectopseudomonas</taxon>
    </lineage>
</organism>
<name>A0A1I5N8G2_9GAMM</name>
<evidence type="ECO:0000313" key="4">
    <source>
        <dbReference type="Proteomes" id="UP000182400"/>
    </source>
</evidence>